<accession>A0A256LH78</accession>
<evidence type="ECO:0000313" key="10">
    <source>
        <dbReference type="EMBL" id="OYR92815.1"/>
    </source>
</evidence>
<dbReference type="EMBL" id="NGNX01000007">
    <property type="protein sequence ID" value="OYR92815.1"/>
    <property type="molecule type" value="Genomic_DNA"/>
</dbReference>
<feature type="transmembrane region" description="Helical" evidence="8">
    <location>
        <begin position="12"/>
        <end position="41"/>
    </location>
</feature>
<keyword evidence="12" id="KW-1185">Reference proteome</keyword>
<organism evidence="10 11">
    <name type="scientific">Lactobacillus taiwanensis</name>
    <dbReference type="NCBI Taxonomy" id="508451"/>
    <lineage>
        <taxon>Bacteria</taxon>
        <taxon>Bacillati</taxon>
        <taxon>Bacillota</taxon>
        <taxon>Bacilli</taxon>
        <taxon>Lactobacillales</taxon>
        <taxon>Lactobacillaceae</taxon>
        <taxon>Lactobacillus</taxon>
    </lineage>
</organism>
<keyword evidence="6 8" id="KW-1133">Transmembrane helix</keyword>
<dbReference type="RefSeq" id="WP_057718757.1">
    <property type="nucleotide sequence ID" value="NZ_CAJUTI010000008.1"/>
</dbReference>
<evidence type="ECO:0000313" key="9">
    <source>
        <dbReference type="EMBL" id="OYR88791.1"/>
    </source>
</evidence>
<dbReference type="InterPro" id="IPR009315">
    <property type="entry name" value="P_starv_induced_PsiE"/>
</dbReference>
<evidence type="ECO:0000256" key="8">
    <source>
        <dbReference type="SAM" id="Phobius"/>
    </source>
</evidence>
<evidence type="ECO:0000313" key="11">
    <source>
        <dbReference type="Proteomes" id="UP000215828"/>
    </source>
</evidence>
<evidence type="ECO:0000256" key="5">
    <source>
        <dbReference type="ARBA" id="ARBA00022692"/>
    </source>
</evidence>
<keyword evidence="5 8" id="KW-0812">Transmembrane</keyword>
<feature type="transmembrane region" description="Helical" evidence="8">
    <location>
        <begin position="61"/>
        <end position="78"/>
    </location>
</feature>
<protein>
    <recommendedName>
        <fullName evidence="3">Protein PsiE</fullName>
    </recommendedName>
</protein>
<evidence type="ECO:0000256" key="2">
    <source>
        <dbReference type="ARBA" id="ARBA00005632"/>
    </source>
</evidence>
<reference evidence="9" key="2">
    <citation type="submission" date="2017-05" db="EMBL/GenBank/DDBJ databases">
        <authorList>
            <person name="Lin X.B."/>
            <person name="Stothard P."/>
            <person name="Tasseva G."/>
            <person name="Walter J."/>
        </authorList>
    </citation>
    <scope>NUCLEOTIDE SEQUENCE</scope>
    <source>
        <strain evidence="9">609u</strain>
    </source>
</reference>
<dbReference type="AlphaFoldDB" id="A0A256LH78"/>
<gene>
    <name evidence="9" type="ORF">CBF53_01905</name>
    <name evidence="10" type="ORF">CBF70_02730</name>
</gene>
<comment type="subcellular location">
    <subcellularLocation>
        <location evidence="1">Cell inner membrane</location>
        <topology evidence="1">Multi-pass membrane protein</topology>
    </subcellularLocation>
</comment>
<evidence type="ECO:0000256" key="4">
    <source>
        <dbReference type="ARBA" id="ARBA00022475"/>
    </source>
</evidence>
<dbReference type="NCBIfam" id="NF002763">
    <property type="entry name" value="PRK02833.1-1"/>
    <property type="match status" value="1"/>
</dbReference>
<evidence type="ECO:0000256" key="1">
    <source>
        <dbReference type="ARBA" id="ARBA00004429"/>
    </source>
</evidence>
<feature type="transmembrane region" description="Helical" evidence="8">
    <location>
        <begin position="108"/>
        <end position="128"/>
    </location>
</feature>
<dbReference type="GO" id="GO:0005886">
    <property type="term" value="C:plasma membrane"/>
    <property type="evidence" value="ECO:0007669"/>
    <property type="project" value="UniProtKB-SubCell"/>
</dbReference>
<reference evidence="10 11" key="1">
    <citation type="submission" date="2017-04" db="EMBL/GenBank/DDBJ databases">
        <authorList>
            <person name="Afonso C.L."/>
            <person name="Miller P.J."/>
            <person name="Scott M.A."/>
            <person name="Spackman E."/>
            <person name="Goraichik I."/>
            <person name="Dimitrov K.M."/>
            <person name="Suarez D.L."/>
            <person name="Swayne D.E."/>
        </authorList>
    </citation>
    <scope>NUCLEOTIDE SEQUENCE [LARGE SCALE GENOMIC DNA]</scope>
    <source>
        <strain evidence="10 11">609q</strain>
    </source>
</reference>
<evidence type="ECO:0000256" key="7">
    <source>
        <dbReference type="ARBA" id="ARBA00023136"/>
    </source>
</evidence>
<feature type="transmembrane region" description="Helical" evidence="8">
    <location>
        <begin position="85"/>
        <end position="102"/>
    </location>
</feature>
<name>A0A256LH78_9LACO</name>
<dbReference type="EMBL" id="NGNV01000005">
    <property type="protein sequence ID" value="OYR88791.1"/>
    <property type="molecule type" value="Genomic_DNA"/>
</dbReference>
<dbReference type="PANTHER" id="PTHR37819:SF1">
    <property type="entry name" value="PROTEIN PSIE"/>
    <property type="match status" value="1"/>
</dbReference>
<keyword evidence="4" id="KW-1003">Cell membrane</keyword>
<reference evidence="11 12" key="3">
    <citation type="submission" date="2017-09" db="EMBL/GenBank/DDBJ databases">
        <title>Tripartite evolution among Lactobacillus johnsonii, Lactobacillus taiwanensis, Lactobacillus reuteri and their rodent host.</title>
        <authorList>
            <person name="Wang T."/>
            <person name="Knowles S."/>
            <person name="Cheng C."/>
        </authorList>
    </citation>
    <scope>NUCLEOTIDE SEQUENCE [LARGE SCALE GENOMIC DNA]</scope>
    <source>
        <strain evidence="10 11">609q</strain>
        <strain evidence="9 12">609u</strain>
    </source>
</reference>
<evidence type="ECO:0000256" key="6">
    <source>
        <dbReference type="ARBA" id="ARBA00022989"/>
    </source>
</evidence>
<comment type="similarity">
    <text evidence="2">Belongs to the PsiE family.</text>
</comment>
<dbReference type="Proteomes" id="UP000216316">
    <property type="component" value="Unassembled WGS sequence"/>
</dbReference>
<comment type="caution">
    <text evidence="10">The sequence shown here is derived from an EMBL/GenBank/DDBJ whole genome shotgun (WGS) entry which is preliminary data.</text>
</comment>
<dbReference type="PANTHER" id="PTHR37819">
    <property type="entry name" value="PROTEIN PSIE"/>
    <property type="match status" value="1"/>
</dbReference>
<proteinExistence type="inferred from homology"/>
<evidence type="ECO:0000313" key="12">
    <source>
        <dbReference type="Proteomes" id="UP000216316"/>
    </source>
</evidence>
<dbReference type="Pfam" id="PF06146">
    <property type="entry name" value="PsiE"/>
    <property type="match status" value="1"/>
</dbReference>
<dbReference type="Proteomes" id="UP000215828">
    <property type="component" value="Unassembled WGS sequence"/>
</dbReference>
<keyword evidence="7 8" id="KW-0472">Membrane</keyword>
<dbReference type="InterPro" id="IPR020948">
    <property type="entry name" value="P_starv_induced_PsiE-like"/>
</dbReference>
<sequence length="134" mass="15118">MKKLNKTASKYANFLRFFIIIALGILGTLITILMFSQLFTIGQMMFIKNLTNIPTKILDEIVTFFLFFEFSVMIVAALKHMGHTSLNFLMSLGITALLRNLITAHGEPMQILIHAVSILLLIIGIVILNKHIKL</sequence>
<dbReference type="GO" id="GO:0016036">
    <property type="term" value="P:cellular response to phosphate starvation"/>
    <property type="evidence" value="ECO:0007669"/>
    <property type="project" value="InterPro"/>
</dbReference>
<evidence type="ECO:0000256" key="3">
    <source>
        <dbReference type="ARBA" id="ARBA00021903"/>
    </source>
</evidence>